<evidence type="ECO:0000313" key="1">
    <source>
        <dbReference type="EMBL" id="TGX79985.1"/>
    </source>
</evidence>
<comment type="caution">
    <text evidence="1">The sequence shown here is derived from an EMBL/GenBank/DDBJ whole genome shotgun (WGS) entry which is preliminary data.</text>
</comment>
<accession>A0AC61QLV5</accession>
<sequence length="566" mass="62642">MRKSSYILILLAVLFHTSTILAQNAQVKKAAQAVFSINTFKADGTPLATSHGVFTNGQGEAVTQWTPFVGASKAVVIDANGKKYDIDGLIGANELYDVCKFRVKGATPKAEIATATSPEKSNLWLACYGVKKQRLLHSSVTKIETFSKPAEGNSAAKEYPFYILSLQAPDDIDFCPVISDKGEIVALIQEGVKGGTVNAISALFPTDFKYQPVGTQASLLAQSDIPAVLPADYKDAQLALFLAAQQKKGEAYKAVVEQFITAFPDKNDGYEARARIYLAEKEVALADADMQKAIATAENKAEAHYSYSNLILAKETLLPDTPYPAWSLDKALQEAKTAYQIENAPVYLQQQAKVLFTQKKYEEAYNIYMQLQETVIGGADNMFNAMLCKQASGAPTEEVMAAMDSVIAACPQPLTFQSAPYVFRRGAMYQEQGQYRKAMLDYNLYEKLMVGTRLAPEFYYNRFLCEREARVYQMALDDISKAIDLMPGNEVYYCERASLKLRLRMYDDAIADANRAIIINDKTAEAYAVLGVAQCNQKKKHEGLLNLEQARSLGYPQADELIKKYK</sequence>
<keyword evidence="2" id="KW-1185">Reference proteome</keyword>
<proteinExistence type="predicted"/>
<gene>
    <name evidence="1" type="ORF">E5358_14005</name>
</gene>
<name>A0AC61QLV5_9BACT</name>
<reference evidence="1" key="1">
    <citation type="submission" date="2019-04" db="EMBL/GenBank/DDBJ databases">
        <title>Microbes associate with the intestines of laboratory mice.</title>
        <authorList>
            <person name="Navarre W."/>
            <person name="Wong E."/>
            <person name="Huang K."/>
            <person name="Tropini C."/>
            <person name="Ng K."/>
            <person name="Yu B."/>
        </authorList>
    </citation>
    <scope>NUCLEOTIDE SEQUENCE</scope>
    <source>
        <strain evidence="1">NM73_A23</strain>
    </source>
</reference>
<dbReference type="Proteomes" id="UP000308886">
    <property type="component" value="Unassembled WGS sequence"/>
</dbReference>
<organism evidence="1 2">
    <name type="scientific">Palleniella muris</name>
    <dbReference type="NCBI Taxonomy" id="3038145"/>
    <lineage>
        <taxon>Bacteria</taxon>
        <taxon>Pseudomonadati</taxon>
        <taxon>Bacteroidota</taxon>
        <taxon>Bacteroidia</taxon>
        <taxon>Bacteroidales</taxon>
        <taxon>Prevotellaceae</taxon>
        <taxon>Palleniella</taxon>
    </lineage>
</organism>
<protein>
    <submittedName>
        <fullName evidence="1">Uncharacterized protein</fullName>
    </submittedName>
</protein>
<evidence type="ECO:0000313" key="2">
    <source>
        <dbReference type="Proteomes" id="UP000308886"/>
    </source>
</evidence>
<dbReference type="EMBL" id="SRZC01000032">
    <property type="protein sequence ID" value="TGX79985.1"/>
    <property type="molecule type" value="Genomic_DNA"/>
</dbReference>